<dbReference type="HOGENOM" id="CLU_2295185_0_0_1"/>
<dbReference type="AlphaFoldDB" id="T1KFB0"/>
<reference evidence="3" key="1">
    <citation type="submission" date="2011-08" db="EMBL/GenBank/DDBJ databases">
        <authorList>
            <person name="Rombauts S."/>
        </authorList>
    </citation>
    <scope>NUCLEOTIDE SEQUENCE</scope>
    <source>
        <strain evidence="3">London</strain>
    </source>
</reference>
<dbReference type="EMBL" id="CAEY01000035">
    <property type="status" value="NOT_ANNOTATED_CDS"/>
    <property type="molecule type" value="Genomic_DNA"/>
</dbReference>
<sequence length="101" mass="11511">MRSNTSVTPVSVKIYHDTKGARGAEVLMVPRVETDNDHENNKENDHETFAGTGEDDLSENLPKKKQETRLKSTFVASPYIKEKDLTKFAESMKKLTIKERE</sequence>
<evidence type="ECO:0000313" key="2">
    <source>
        <dbReference type="EnsemblMetazoa" id="tetur10g02480.1"/>
    </source>
</evidence>
<evidence type="ECO:0000256" key="1">
    <source>
        <dbReference type="SAM" id="MobiDB-lite"/>
    </source>
</evidence>
<feature type="compositionally biased region" description="Basic and acidic residues" evidence="1">
    <location>
        <begin position="33"/>
        <end position="48"/>
    </location>
</feature>
<accession>T1KFB0</accession>
<dbReference type="Proteomes" id="UP000015104">
    <property type="component" value="Unassembled WGS sequence"/>
</dbReference>
<proteinExistence type="predicted"/>
<evidence type="ECO:0000313" key="3">
    <source>
        <dbReference type="Proteomes" id="UP000015104"/>
    </source>
</evidence>
<protein>
    <submittedName>
        <fullName evidence="2">Uncharacterized protein</fullName>
    </submittedName>
</protein>
<keyword evidence="3" id="KW-1185">Reference proteome</keyword>
<name>T1KFB0_TETUR</name>
<organism evidence="2 3">
    <name type="scientific">Tetranychus urticae</name>
    <name type="common">Two-spotted spider mite</name>
    <dbReference type="NCBI Taxonomy" id="32264"/>
    <lineage>
        <taxon>Eukaryota</taxon>
        <taxon>Metazoa</taxon>
        <taxon>Ecdysozoa</taxon>
        <taxon>Arthropoda</taxon>
        <taxon>Chelicerata</taxon>
        <taxon>Arachnida</taxon>
        <taxon>Acari</taxon>
        <taxon>Acariformes</taxon>
        <taxon>Trombidiformes</taxon>
        <taxon>Prostigmata</taxon>
        <taxon>Eleutherengona</taxon>
        <taxon>Raphignathae</taxon>
        <taxon>Tetranychoidea</taxon>
        <taxon>Tetranychidae</taxon>
        <taxon>Tetranychus</taxon>
    </lineage>
</organism>
<feature type="region of interest" description="Disordered" evidence="1">
    <location>
        <begin position="33"/>
        <end position="65"/>
    </location>
</feature>
<dbReference type="EMBL" id="CAEY01000034">
    <property type="status" value="NOT_ANNOTATED_CDS"/>
    <property type="molecule type" value="Genomic_DNA"/>
</dbReference>
<dbReference type="EnsemblMetazoa" id="tetur10g02480.1">
    <property type="protein sequence ID" value="tetur10g02480.1"/>
    <property type="gene ID" value="tetur10g02480"/>
</dbReference>
<reference evidence="2" key="2">
    <citation type="submission" date="2015-06" db="UniProtKB">
        <authorList>
            <consortium name="EnsemblMetazoa"/>
        </authorList>
    </citation>
    <scope>IDENTIFICATION</scope>
</reference>